<dbReference type="Proteomes" id="UP000184267">
    <property type="component" value="Unassembled WGS sequence"/>
</dbReference>
<dbReference type="AlphaFoldDB" id="A0A1M2VT07"/>
<proteinExistence type="predicted"/>
<evidence type="ECO:0000313" key="1">
    <source>
        <dbReference type="EMBL" id="OJT10727.1"/>
    </source>
</evidence>
<name>A0A1M2VT07_TRAPU</name>
<protein>
    <submittedName>
        <fullName evidence="1">Uncharacterized protein</fullName>
    </submittedName>
</protein>
<sequence length="433" mass="49669">MLPSMDKLPLDLWDDIFRHACTDGGRTGAALARTSSFLRAASAPYRFYSLKFTNLAQIGRFLLCLDRIERAQAPHAGVRDQRSVNTRHMLLSFFPDDCESLDRQWRGWSEYSSRKSKRQQQLAEDERAWHATKGAWDRQFLFLVPHLLRLVAPTLETLVVLQQPGIPLPYVKVDLFALRELSLLADDRMFVRPDPRWEAHPPTRGGEFDDFDARVPASFPSLTHLHIVYESGAKQHSWEKTLPLWAALAPALTHLRVSQASNLIPEVLEAMSTRVVPRGARGTPEFRAALAHPRLRKIIIQPLVLQPVKGHDFREEARLASQAPRGSRIVVLRGRWYRHGYWRDRLKWEWEDRMIGKAGCWAESEDDEGEWTHERRKRAEVAAQKASKMQAGKVPGQSKDWIRLDNPERMFRSLSGSFLRRGGAKCHGRAVSV</sequence>
<accession>A0A1M2VT07</accession>
<comment type="caution">
    <text evidence="1">The sequence shown here is derived from an EMBL/GenBank/DDBJ whole genome shotgun (WGS) entry which is preliminary data.</text>
</comment>
<reference evidence="1 2" key="1">
    <citation type="submission" date="2016-10" db="EMBL/GenBank/DDBJ databases">
        <title>Genome sequence of the basidiomycete white-rot fungus Trametes pubescens.</title>
        <authorList>
            <person name="Makela M.R."/>
            <person name="Granchi Z."/>
            <person name="Peng M."/>
            <person name="De Vries R.P."/>
            <person name="Grigoriev I."/>
            <person name="Riley R."/>
            <person name="Hilden K."/>
        </authorList>
    </citation>
    <scope>NUCLEOTIDE SEQUENCE [LARGE SCALE GENOMIC DNA]</scope>
    <source>
        <strain evidence="1 2">FBCC735</strain>
    </source>
</reference>
<dbReference type="OrthoDB" id="2748701at2759"/>
<gene>
    <name evidence="1" type="ORF">TRAPUB_12759</name>
</gene>
<keyword evidence="2" id="KW-1185">Reference proteome</keyword>
<dbReference type="EMBL" id="MNAD01000743">
    <property type="protein sequence ID" value="OJT10727.1"/>
    <property type="molecule type" value="Genomic_DNA"/>
</dbReference>
<organism evidence="1 2">
    <name type="scientific">Trametes pubescens</name>
    <name type="common">White-rot fungus</name>
    <dbReference type="NCBI Taxonomy" id="154538"/>
    <lineage>
        <taxon>Eukaryota</taxon>
        <taxon>Fungi</taxon>
        <taxon>Dikarya</taxon>
        <taxon>Basidiomycota</taxon>
        <taxon>Agaricomycotina</taxon>
        <taxon>Agaricomycetes</taxon>
        <taxon>Polyporales</taxon>
        <taxon>Polyporaceae</taxon>
        <taxon>Trametes</taxon>
    </lineage>
</organism>
<evidence type="ECO:0000313" key="2">
    <source>
        <dbReference type="Proteomes" id="UP000184267"/>
    </source>
</evidence>
<dbReference type="OMA" id="GEWTHER"/>